<dbReference type="Proteomes" id="UP000293912">
    <property type="component" value="Chromosome"/>
</dbReference>
<dbReference type="AlphaFoldDB" id="A0A4P6WWM4"/>
<reference evidence="7 8" key="1">
    <citation type="submission" date="2019-03" db="EMBL/GenBank/DDBJ databases">
        <authorList>
            <person name="Sebastian G."/>
            <person name="Baumann P."/>
            <person name="Ruckert C."/>
            <person name="Kalinowski J."/>
            <person name="Nebel B."/>
            <person name="Takors R."/>
            <person name="Blombach B."/>
        </authorList>
    </citation>
    <scope>NUCLEOTIDE SEQUENCE [LARGE SCALE GENOMIC DNA]</scope>
    <source>
        <strain evidence="7 8">DSM 1084</strain>
    </source>
</reference>
<comment type="similarity">
    <text evidence="6">Belongs to the BI1 family.</text>
</comment>
<feature type="transmembrane region" description="Helical" evidence="6">
    <location>
        <begin position="54"/>
        <end position="73"/>
    </location>
</feature>
<proteinExistence type="inferred from homology"/>
<evidence type="ECO:0000256" key="4">
    <source>
        <dbReference type="ARBA" id="ARBA00022989"/>
    </source>
</evidence>
<keyword evidence="8" id="KW-1185">Reference proteome</keyword>
<comment type="subcellular location">
    <subcellularLocation>
        <location evidence="1">Cell membrane</location>
        <topology evidence="1">Multi-pass membrane protein</topology>
    </subcellularLocation>
</comment>
<keyword evidence="7" id="KW-0378">Hydrolase</keyword>
<keyword evidence="4 6" id="KW-1133">Transmembrane helix</keyword>
<dbReference type="PANTHER" id="PTHR23291">
    <property type="entry name" value="BAX INHIBITOR-RELATED"/>
    <property type="match status" value="1"/>
</dbReference>
<organism evidence="7 8">
    <name type="scientific">Hydrogenophaga pseudoflava</name>
    <name type="common">Pseudomonas carboxydoflava</name>
    <dbReference type="NCBI Taxonomy" id="47421"/>
    <lineage>
        <taxon>Bacteria</taxon>
        <taxon>Pseudomonadati</taxon>
        <taxon>Pseudomonadota</taxon>
        <taxon>Betaproteobacteria</taxon>
        <taxon>Burkholderiales</taxon>
        <taxon>Comamonadaceae</taxon>
        <taxon>Hydrogenophaga</taxon>
    </lineage>
</organism>
<feature type="transmembrane region" description="Helical" evidence="6">
    <location>
        <begin position="144"/>
        <end position="162"/>
    </location>
</feature>
<dbReference type="GO" id="GO:0008233">
    <property type="term" value="F:peptidase activity"/>
    <property type="evidence" value="ECO:0007669"/>
    <property type="project" value="UniProtKB-KW"/>
</dbReference>
<evidence type="ECO:0000313" key="8">
    <source>
        <dbReference type="Proteomes" id="UP000293912"/>
    </source>
</evidence>
<feature type="transmembrane region" description="Helical" evidence="6">
    <location>
        <begin position="197"/>
        <end position="223"/>
    </location>
</feature>
<feature type="transmembrane region" description="Helical" evidence="6">
    <location>
        <begin position="26"/>
        <end position="48"/>
    </location>
</feature>
<protein>
    <submittedName>
        <fullName evidence="7">Modulator of FtsH protease YccA</fullName>
    </submittedName>
</protein>
<sequence>MTDFTQYQGTAGALSAERNKVLRNTYWLLALCLLPTVLGAWIGVSTGITRNLGGIVGMVLFIGGMMAFQFAIYRFRNSGAGVAILMAFTFFMGLMLSRLLGVVLGMGNGTTLVMAAFASTAGVFFTMATLATVIKRDLSGMGRWLFAGMIAILIAAVVNIFIGSSAMMLALTALSTLVFSLYMLYDVKNIVDGGETNYIVAATQLFIDIFAVFQNLLALFGIMGGDD</sequence>
<evidence type="ECO:0000313" key="7">
    <source>
        <dbReference type="EMBL" id="QBM27977.1"/>
    </source>
</evidence>
<dbReference type="EMBL" id="CP037867">
    <property type="protein sequence ID" value="QBM27977.1"/>
    <property type="molecule type" value="Genomic_DNA"/>
</dbReference>
<accession>A0A4P6WWM4</accession>
<dbReference type="RefSeq" id="WP_066154648.1">
    <property type="nucleotide sequence ID" value="NZ_CP037867.1"/>
</dbReference>
<dbReference type="Pfam" id="PF01027">
    <property type="entry name" value="Bax1-I"/>
    <property type="match status" value="1"/>
</dbReference>
<dbReference type="GO" id="GO:0006508">
    <property type="term" value="P:proteolysis"/>
    <property type="evidence" value="ECO:0007669"/>
    <property type="project" value="UniProtKB-KW"/>
</dbReference>
<feature type="transmembrane region" description="Helical" evidence="6">
    <location>
        <begin position="80"/>
        <end position="100"/>
    </location>
</feature>
<dbReference type="InterPro" id="IPR006214">
    <property type="entry name" value="Bax_inhibitor_1-related"/>
</dbReference>
<evidence type="ECO:0000256" key="1">
    <source>
        <dbReference type="ARBA" id="ARBA00004651"/>
    </source>
</evidence>
<dbReference type="GO" id="GO:0005886">
    <property type="term" value="C:plasma membrane"/>
    <property type="evidence" value="ECO:0007669"/>
    <property type="project" value="UniProtKB-SubCell"/>
</dbReference>
<name>A0A4P6WWM4_HYDPS</name>
<keyword evidence="2" id="KW-1003">Cell membrane</keyword>
<keyword evidence="7" id="KW-0645">Protease</keyword>
<evidence type="ECO:0000256" key="5">
    <source>
        <dbReference type="ARBA" id="ARBA00023136"/>
    </source>
</evidence>
<evidence type="ECO:0000256" key="2">
    <source>
        <dbReference type="ARBA" id="ARBA00022475"/>
    </source>
</evidence>
<gene>
    <name evidence="7" type="primary">yccA2</name>
    <name evidence="7" type="ORF">HPF_09790</name>
</gene>
<keyword evidence="3 6" id="KW-0812">Transmembrane</keyword>
<feature type="transmembrane region" description="Helical" evidence="6">
    <location>
        <begin position="112"/>
        <end position="132"/>
    </location>
</feature>
<dbReference type="KEGG" id="hpse:HPF_09790"/>
<feature type="transmembrane region" description="Helical" evidence="6">
    <location>
        <begin position="168"/>
        <end position="185"/>
    </location>
</feature>
<evidence type="ECO:0000256" key="3">
    <source>
        <dbReference type="ARBA" id="ARBA00022692"/>
    </source>
</evidence>
<dbReference type="PANTHER" id="PTHR23291:SF115">
    <property type="entry name" value="MODULATOR OF FTSH PROTEASE YCCA"/>
    <property type="match status" value="1"/>
</dbReference>
<keyword evidence="5 6" id="KW-0472">Membrane</keyword>
<evidence type="ECO:0000256" key="6">
    <source>
        <dbReference type="RuleBase" id="RU004379"/>
    </source>
</evidence>